<dbReference type="GO" id="GO:0005634">
    <property type="term" value="C:nucleus"/>
    <property type="evidence" value="ECO:0007669"/>
    <property type="project" value="TreeGrafter"/>
</dbReference>
<dbReference type="Gene3D" id="1.10.510.10">
    <property type="entry name" value="Transferase(Phosphotransferase) domain 1"/>
    <property type="match status" value="1"/>
</dbReference>
<protein>
    <recommendedName>
        <fullName evidence="6">Protein kinase domain-containing protein</fullName>
    </recommendedName>
</protein>
<proteinExistence type="predicted"/>
<dbReference type="RefSeq" id="XP_023626094.1">
    <property type="nucleotide sequence ID" value="XM_023770326.1"/>
</dbReference>
<evidence type="ECO:0000256" key="1">
    <source>
        <dbReference type="ARBA" id="ARBA00022527"/>
    </source>
</evidence>
<dbReference type="PANTHER" id="PTHR45646:SF11">
    <property type="entry name" value="SERINE_THREONINE-PROTEIN KINASE DOA"/>
    <property type="match status" value="1"/>
</dbReference>
<name>A0A2D3V9A9_9PEZI</name>
<keyword evidence="8" id="KW-1185">Reference proteome</keyword>
<dbReference type="InterPro" id="IPR000719">
    <property type="entry name" value="Prot_kinase_dom"/>
</dbReference>
<evidence type="ECO:0000256" key="3">
    <source>
        <dbReference type="ARBA" id="ARBA00022741"/>
    </source>
</evidence>
<dbReference type="InterPro" id="IPR011009">
    <property type="entry name" value="Kinase-like_dom_sf"/>
</dbReference>
<keyword evidence="3" id="KW-0547">Nucleotide-binding</keyword>
<dbReference type="GO" id="GO:0005524">
    <property type="term" value="F:ATP binding"/>
    <property type="evidence" value="ECO:0007669"/>
    <property type="project" value="UniProtKB-KW"/>
</dbReference>
<dbReference type="OrthoDB" id="5979581at2759"/>
<keyword evidence="2" id="KW-0808">Transferase</keyword>
<accession>A0A2D3V9A9</accession>
<keyword evidence="1" id="KW-0723">Serine/threonine-protein kinase</keyword>
<dbReference type="SUPFAM" id="SSF56112">
    <property type="entry name" value="Protein kinase-like (PK-like)"/>
    <property type="match status" value="1"/>
</dbReference>
<sequence>MIRVSLAHTSFCRAATKVLAKPCVSFCTRAIHPAKTGLVDEEFLSGYRPSSYFPVKSGDVIHQVYNVKVKLGFGRSSTSWLCTDQSGAFKVLKISTASDTATREARVFDYLHDSSLTTELQGRYCVRRPETTFDLTLDGRTHQCFVFEPLGPSLHEFALHRGGLRIDEVRFIVAYLLYAVEFLHSHNVVHTDIKLDNVQLMLPDNADEVLASFAAEEENMPSFSRLNTDGSVVCTSREMMQETLSFPILCDLGAAEYGQLSYEGLAQPLPYRAPEVILGASWNHKVDIWSLGVLRLFRQSSERDSIRLMIQYMGLPPRALLERCSRHGELFDTHGHWSHGEITRINLEDRVDFDATNLPFFDFLRSMLTWDPDVRLSASQLLKHPWLNVT</sequence>
<keyword evidence="4" id="KW-0418">Kinase</keyword>
<evidence type="ECO:0000256" key="2">
    <source>
        <dbReference type="ARBA" id="ARBA00022679"/>
    </source>
</evidence>
<dbReference type="Proteomes" id="UP000225277">
    <property type="component" value="Unassembled WGS sequence"/>
</dbReference>
<keyword evidence="5" id="KW-0067">ATP-binding</keyword>
<dbReference type="EMBL" id="FJUY01000007">
    <property type="protein sequence ID" value="CZT19204.1"/>
    <property type="molecule type" value="Genomic_DNA"/>
</dbReference>
<evidence type="ECO:0000259" key="6">
    <source>
        <dbReference type="PROSITE" id="PS50011"/>
    </source>
</evidence>
<dbReference type="InterPro" id="IPR051175">
    <property type="entry name" value="CLK_kinases"/>
</dbReference>
<dbReference type="AlphaFoldDB" id="A0A2D3V9A9"/>
<evidence type="ECO:0000256" key="4">
    <source>
        <dbReference type="ARBA" id="ARBA00022777"/>
    </source>
</evidence>
<feature type="domain" description="Protein kinase" evidence="6">
    <location>
        <begin position="65"/>
        <end position="387"/>
    </location>
</feature>
<reference evidence="7 8" key="1">
    <citation type="submission" date="2016-03" db="EMBL/GenBank/DDBJ databases">
        <authorList>
            <person name="Ploux O."/>
        </authorList>
    </citation>
    <scope>NUCLEOTIDE SEQUENCE [LARGE SCALE GENOMIC DNA]</scope>
    <source>
        <strain evidence="7 8">URUG2</strain>
    </source>
</reference>
<dbReference type="Gene3D" id="3.30.200.20">
    <property type="entry name" value="Phosphorylase Kinase, domain 1"/>
    <property type="match status" value="1"/>
</dbReference>
<organism evidence="7 8">
    <name type="scientific">Ramularia collo-cygni</name>
    <dbReference type="NCBI Taxonomy" id="112498"/>
    <lineage>
        <taxon>Eukaryota</taxon>
        <taxon>Fungi</taxon>
        <taxon>Dikarya</taxon>
        <taxon>Ascomycota</taxon>
        <taxon>Pezizomycotina</taxon>
        <taxon>Dothideomycetes</taxon>
        <taxon>Dothideomycetidae</taxon>
        <taxon>Mycosphaerellales</taxon>
        <taxon>Mycosphaerellaceae</taxon>
        <taxon>Ramularia</taxon>
    </lineage>
</organism>
<dbReference type="PANTHER" id="PTHR45646">
    <property type="entry name" value="SERINE/THREONINE-PROTEIN KINASE DOA-RELATED"/>
    <property type="match status" value="1"/>
</dbReference>
<gene>
    <name evidence="7" type="ORF">RCC_05050</name>
</gene>
<evidence type="ECO:0000256" key="5">
    <source>
        <dbReference type="ARBA" id="ARBA00022840"/>
    </source>
</evidence>
<dbReference type="GeneID" id="35600218"/>
<dbReference type="SMART" id="SM00220">
    <property type="entry name" value="S_TKc"/>
    <property type="match status" value="1"/>
</dbReference>
<dbReference type="GO" id="GO:0004674">
    <property type="term" value="F:protein serine/threonine kinase activity"/>
    <property type="evidence" value="ECO:0007669"/>
    <property type="project" value="UniProtKB-KW"/>
</dbReference>
<dbReference type="PROSITE" id="PS50011">
    <property type="entry name" value="PROTEIN_KINASE_DOM"/>
    <property type="match status" value="1"/>
</dbReference>
<dbReference type="GO" id="GO:0043484">
    <property type="term" value="P:regulation of RNA splicing"/>
    <property type="evidence" value="ECO:0007669"/>
    <property type="project" value="TreeGrafter"/>
</dbReference>
<evidence type="ECO:0000313" key="8">
    <source>
        <dbReference type="Proteomes" id="UP000225277"/>
    </source>
</evidence>
<dbReference type="Pfam" id="PF00069">
    <property type="entry name" value="Pkinase"/>
    <property type="match status" value="2"/>
</dbReference>
<evidence type="ECO:0000313" key="7">
    <source>
        <dbReference type="EMBL" id="CZT19204.1"/>
    </source>
</evidence>